<keyword evidence="3" id="KW-0378">Hydrolase</keyword>
<dbReference type="GO" id="GO:0008237">
    <property type="term" value="F:metallopeptidase activity"/>
    <property type="evidence" value="ECO:0007669"/>
    <property type="project" value="UniProtKB-KW"/>
</dbReference>
<feature type="transmembrane region" description="Helical" evidence="1">
    <location>
        <begin position="67"/>
        <end position="87"/>
    </location>
</feature>
<keyword evidence="1" id="KW-1133">Transmembrane helix</keyword>
<feature type="transmembrane region" description="Helical" evidence="1">
    <location>
        <begin position="6"/>
        <end position="24"/>
    </location>
</feature>
<reference evidence="3 4" key="1">
    <citation type="submission" date="2020-08" db="EMBL/GenBank/DDBJ databases">
        <title>A Genomic Blueprint of the Chicken Gut Microbiome.</title>
        <authorList>
            <person name="Gilroy R."/>
            <person name="Ravi A."/>
            <person name="Getino M."/>
            <person name="Pursley I."/>
            <person name="Horton D.L."/>
            <person name="Alikhan N.-F."/>
            <person name="Baker D."/>
            <person name="Gharbi K."/>
            <person name="Hall N."/>
            <person name="Watson M."/>
            <person name="Adriaenssens E.M."/>
            <person name="Foster-Nyarko E."/>
            <person name="Jarju S."/>
            <person name="Secka A."/>
            <person name="Antonio M."/>
            <person name="Oren A."/>
            <person name="Chaudhuri R."/>
            <person name="La Ragione R.M."/>
            <person name="Hildebrand F."/>
            <person name="Pallen M.J."/>
        </authorList>
    </citation>
    <scope>NUCLEOTIDE SEQUENCE [LARGE SCALE GENOMIC DNA]</scope>
    <source>
        <strain evidence="3 4">Sa3CVN1</strain>
    </source>
</reference>
<evidence type="ECO:0000259" key="2">
    <source>
        <dbReference type="Pfam" id="PF02517"/>
    </source>
</evidence>
<accession>A0ABR8PPP6</accession>
<gene>
    <name evidence="3" type="ORF">H9661_02130</name>
</gene>
<keyword evidence="1" id="KW-0472">Membrane</keyword>
<protein>
    <submittedName>
        <fullName evidence="3">CPBP family intramembrane metalloprotease</fullName>
    </submittedName>
</protein>
<keyword evidence="3" id="KW-0645">Protease</keyword>
<keyword evidence="3" id="KW-0482">Metalloprotease</keyword>
<evidence type="ECO:0000256" key="1">
    <source>
        <dbReference type="SAM" id="Phobius"/>
    </source>
</evidence>
<feature type="domain" description="CAAX prenyl protease 2/Lysostaphin resistance protein A-like" evidence="2">
    <location>
        <begin position="69"/>
        <end position="163"/>
    </location>
</feature>
<dbReference type="EMBL" id="JACSRA010000002">
    <property type="protein sequence ID" value="MBD7910144.1"/>
    <property type="molecule type" value="Genomic_DNA"/>
</dbReference>
<name>A0ABR8PPP6_9CLOT</name>
<organism evidence="3 4">
    <name type="scientific">Clostridium cibarium</name>
    <dbReference type="NCBI Taxonomy" id="2762247"/>
    <lineage>
        <taxon>Bacteria</taxon>
        <taxon>Bacillati</taxon>
        <taxon>Bacillota</taxon>
        <taxon>Clostridia</taxon>
        <taxon>Eubacteriales</taxon>
        <taxon>Clostridiaceae</taxon>
        <taxon>Clostridium</taxon>
    </lineage>
</organism>
<dbReference type="PANTHER" id="PTHR39430:SF1">
    <property type="entry name" value="PROTEASE"/>
    <property type="match status" value="1"/>
</dbReference>
<sequence>MLSIYIFIFIVPVFIYIYKVEKTNPFEYLKLTKNSLKGILIGTIVSLMLIGLLIIKNILIGSFHMNFNIGILWISGMLVGFLEEIPVRGFLLQKLDSKYSFWTANLITTFIFTSLHIPTWINSGTNILQSSITTAMVSLAFGYLFKEYKSLWVTIICHSVFNLCIWIGL</sequence>
<dbReference type="Proteomes" id="UP000627781">
    <property type="component" value="Unassembled WGS sequence"/>
</dbReference>
<evidence type="ECO:0000313" key="3">
    <source>
        <dbReference type="EMBL" id="MBD7910144.1"/>
    </source>
</evidence>
<feature type="transmembrane region" description="Helical" evidence="1">
    <location>
        <begin position="36"/>
        <end position="55"/>
    </location>
</feature>
<keyword evidence="1" id="KW-0812">Transmembrane</keyword>
<proteinExistence type="predicted"/>
<comment type="caution">
    <text evidence="3">The sequence shown here is derived from an EMBL/GenBank/DDBJ whole genome shotgun (WGS) entry which is preliminary data.</text>
</comment>
<dbReference type="Pfam" id="PF02517">
    <property type="entry name" value="Rce1-like"/>
    <property type="match status" value="1"/>
</dbReference>
<feature type="transmembrane region" description="Helical" evidence="1">
    <location>
        <begin position="127"/>
        <end position="144"/>
    </location>
</feature>
<keyword evidence="4" id="KW-1185">Reference proteome</keyword>
<dbReference type="InterPro" id="IPR003675">
    <property type="entry name" value="Rce1/LyrA-like_dom"/>
</dbReference>
<feature type="transmembrane region" description="Helical" evidence="1">
    <location>
        <begin position="99"/>
        <end position="121"/>
    </location>
</feature>
<dbReference type="PANTHER" id="PTHR39430">
    <property type="entry name" value="MEMBRANE-ASSOCIATED PROTEASE-RELATED"/>
    <property type="match status" value="1"/>
</dbReference>
<evidence type="ECO:0000313" key="4">
    <source>
        <dbReference type="Proteomes" id="UP000627781"/>
    </source>
</evidence>